<evidence type="ECO:0000259" key="1">
    <source>
        <dbReference type="Pfam" id="PF06568"/>
    </source>
</evidence>
<organism evidence="2 3">
    <name type="scientific">Microbaculum marinum</name>
    <dbReference type="NCBI Taxonomy" id="1764581"/>
    <lineage>
        <taxon>Bacteria</taxon>
        <taxon>Pseudomonadati</taxon>
        <taxon>Pseudomonadota</taxon>
        <taxon>Alphaproteobacteria</taxon>
        <taxon>Hyphomicrobiales</taxon>
        <taxon>Tepidamorphaceae</taxon>
        <taxon>Microbaculum</taxon>
    </lineage>
</organism>
<dbReference type="Proteomes" id="UP001378188">
    <property type="component" value="Unassembled WGS sequence"/>
</dbReference>
<sequence>MDMITYAGHAAGAIEPPHALRDRIAHTISRLARAHRARRDFDALRNASDHILEDIGLTRSQLTSALNSPFWVDPSVKLASSRNRRRR</sequence>
<keyword evidence="3" id="KW-1185">Reference proteome</keyword>
<evidence type="ECO:0000313" key="3">
    <source>
        <dbReference type="Proteomes" id="UP001378188"/>
    </source>
</evidence>
<gene>
    <name evidence="2" type="ORF">V3328_06210</name>
</gene>
<proteinExistence type="predicted"/>
<comment type="caution">
    <text evidence="2">The sequence shown here is derived from an EMBL/GenBank/DDBJ whole genome shotgun (WGS) entry which is preliminary data.</text>
</comment>
<dbReference type="AlphaFoldDB" id="A0AAW9RLC5"/>
<evidence type="ECO:0000313" key="2">
    <source>
        <dbReference type="EMBL" id="MEJ8571057.1"/>
    </source>
</evidence>
<dbReference type="Pfam" id="PF06568">
    <property type="entry name" value="YjiS-like"/>
    <property type="match status" value="1"/>
</dbReference>
<dbReference type="EMBL" id="JAZHOF010000002">
    <property type="protein sequence ID" value="MEJ8571057.1"/>
    <property type="molecule type" value="Genomic_DNA"/>
</dbReference>
<name>A0AAW9RLC5_9HYPH</name>
<feature type="domain" description="YjiS-like" evidence="1">
    <location>
        <begin position="28"/>
        <end position="62"/>
    </location>
</feature>
<dbReference type="InterPro" id="IPR009506">
    <property type="entry name" value="YjiS-like"/>
</dbReference>
<dbReference type="RefSeq" id="WP_340328746.1">
    <property type="nucleotide sequence ID" value="NZ_JAZHOF010000002.1"/>
</dbReference>
<accession>A0AAW9RLC5</accession>
<reference evidence="2 3" key="1">
    <citation type="submission" date="2024-02" db="EMBL/GenBank/DDBJ databases">
        <title>Genome analysis and characterization of Microbaculum marinisediminis sp. nov., isolated from marine sediment.</title>
        <authorList>
            <person name="Du Z.-J."/>
            <person name="Ye Y.-Q."/>
            <person name="Zhang Z.-R."/>
            <person name="Yuan S.-M."/>
            <person name="Zhang X.-Y."/>
        </authorList>
    </citation>
    <scope>NUCLEOTIDE SEQUENCE [LARGE SCALE GENOMIC DNA]</scope>
    <source>
        <strain evidence="2 3">SDUM1044001</strain>
    </source>
</reference>
<protein>
    <submittedName>
        <fullName evidence="2">DUF1127 domain-containing protein</fullName>
    </submittedName>
</protein>